<evidence type="ECO:0000259" key="2">
    <source>
        <dbReference type="Pfam" id="PF18443"/>
    </source>
</evidence>
<dbReference type="InterPro" id="IPR040761">
    <property type="entry name" value="Tli4_N"/>
</dbReference>
<dbReference type="Proteomes" id="UP001156940">
    <property type="component" value="Unassembled WGS sequence"/>
</dbReference>
<reference evidence="3 4" key="1">
    <citation type="submission" date="2023-04" db="EMBL/GenBank/DDBJ databases">
        <title>Luteimonas endophyticus RD2P54.</title>
        <authorList>
            <person name="Sun J.-Q."/>
        </authorList>
    </citation>
    <scope>NUCLEOTIDE SEQUENCE [LARGE SCALE GENOMIC DNA]</scope>
    <source>
        <strain evidence="3 4">RD2P54</strain>
    </source>
</reference>
<keyword evidence="4" id="KW-1185">Reference proteome</keyword>
<dbReference type="Pfam" id="PF18443">
    <property type="entry name" value="Tli4_N"/>
    <property type="match status" value="1"/>
</dbReference>
<evidence type="ECO:0000259" key="1">
    <source>
        <dbReference type="Pfam" id="PF18426"/>
    </source>
</evidence>
<comment type="caution">
    <text evidence="3">The sequence shown here is derived from an EMBL/GenBank/DDBJ whole genome shotgun (WGS) entry which is preliminary data.</text>
</comment>
<proteinExistence type="predicted"/>
<name>A0ABT6JA97_9GAMM</name>
<dbReference type="PROSITE" id="PS51257">
    <property type="entry name" value="PROKAR_LIPOPROTEIN"/>
    <property type="match status" value="1"/>
</dbReference>
<accession>A0ABT6JA97</accession>
<dbReference type="RefSeq" id="WP_280575004.1">
    <property type="nucleotide sequence ID" value="NZ_JARXRM010000035.1"/>
</dbReference>
<evidence type="ECO:0000313" key="3">
    <source>
        <dbReference type="EMBL" id="MDH5823750.1"/>
    </source>
</evidence>
<sequence length="352" mass="38171">MRECYQSGLLLIAALSCGGCHSKEEGADAGLLAAPELRTHCVGRFLVDLPEDFRRVHLAAGSTGDATFYFGHDADFRTVNVTVIAQPVDQEQFEAAVAARSEELASGTNYETNASMLLGQEAWSPTQTRLSYHASVDVADAQVQELHMLVGDAHVAISTTAFDATQHQDAESRLRNMLAKVSRVDDPQRAGPGVCLGAVVVDAGSDYEELQLGYRAAGRSHSDVRFQVSLNTFRQPDDEPTLIARGESNLAGLGVKPKTLKKGERQLAGMEGEEWLGRFEEEGRPQHGFYAETNVRSPSPREPKLMVEMFTGGEDASGEPAASSLSEQDAVQLWDAIVESIRTRPGESQPRP</sequence>
<protein>
    <submittedName>
        <fullName evidence="3">T6SS immunity protein Tli4 family protein</fullName>
    </submittedName>
</protein>
<feature type="domain" description="Tle cognate immunity protein 4 N-terminal" evidence="2">
    <location>
        <begin position="38"/>
        <end position="173"/>
    </location>
</feature>
<dbReference type="InterPro" id="IPR041290">
    <property type="entry name" value="Tli4_C"/>
</dbReference>
<gene>
    <name evidence="3" type="ORF">QFW77_12205</name>
</gene>
<dbReference type="EMBL" id="JARXRM010000035">
    <property type="protein sequence ID" value="MDH5823750.1"/>
    <property type="molecule type" value="Genomic_DNA"/>
</dbReference>
<organism evidence="3 4">
    <name type="scientific">Luteimonas endophytica</name>
    <dbReference type="NCBI Taxonomy" id="3042023"/>
    <lineage>
        <taxon>Bacteria</taxon>
        <taxon>Pseudomonadati</taxon>
        <taxon>Pseudomonadota</taxon>
        <taxon>Gammaproteobacteria</taxon>
        <taxon>Lysobacterales</taxon>
        <taxon>Lysobacteraceae</taxon>
        <taxon>Luteimonas</taxon>
    </lineage>
</organism>
<evidence type="ECO:0000313" key="4">
    <source>
        <dbReference type="Proteomes" id="UP001156940"/>
    </source>
</evidence>
<dbReference type="Pfam" id="PF18426">
    <property type="entry name" value="Tli4_C"/>
    <property type="match status" value="1"/>
</dbReference>
<feature type="domain" description="Tle cognate immunity protein 4 C-terminal" evidence="1">
    <location>
        <begin position="191"/>
        <end position="346"/>
    </location>
</feature>